<dbReference type="PROSITE" id="PS51186">
    <property type="entry name" value="GNAT"/>
    <property type="match status" value="1"/>
</dbReference>
<evidence type="ECO:0000313" key="3">
    <source>
        <dbReference type="EMBL" id="QBI00035.1"/>
    </source>
</evidence>
<dbReference type="Gene3D" id="3.40.630.30">
    <property type="match status" value="1"/>
</dbReference>
<dbReference type="GO" id="GO:0016747">
    <property type="term" value="F:acyltransferase activity, transferring groups other than amino-acyl groups"/>
    <property type="evidence" value="ECO:0007669"/>
    <property type="project" value="InterPro"/>
</dbReference>
<gene>
    <name evidence="3" type="ORF">EYF70_03620</name>
    <name evidence="2" type="ORF">GCM10007387_52370</name>
</gene>
<dbReference type="Proteomes" id="UP000628442">
    <property type="component" value="Unassembled WGS sequence"/>
</dbReference>
<dbReference type="InterPro" id="IPR000182">
    <property type="entry name" value="GNAT_dom"/>
</dbReference>
<accession>A0A411WTB1</accession>
<protein>
    <submittedName>
        <fullName evidence="2">N-acetyltransferase</fullName>
    </submittedName>
</protein>
<dbReference type="Pfam" id="PF13302">
    <property type="entry name" value="Acetyltransf_3"/>
    <property type="match status" value="1"/>
</dbReference>
<feature type="domain" description="N-acetyltransferase" evidence="1">
    <location>
        <begin position="9"/>
        <end position="170"/>
    </location>
</feature>
<dbReference type="EMBL" id="BMWV01000017">
    <property type="protein sequence ID" value="GGY63402.1"/>
    <property type="molecule type" value="Genomic_DNA"/>
</dbReference>
<dbReference type="AlphaFoldDB" id="A0A411WTB1"/>
<dbReference type="SUPFAM" id="SSF55729">
    <property type="entry name" value="Acyl-CoA N-acyltransferases (Nat)"/>
    <property type="match status" value="1"/>
</dbReference>
<reference evidence="3 4" key="2">
    <citation type="submission" date="2019-02" db="EMBL/GenBank/DDBJ databases">
        <title>Draft Genome Sequences of Six Type Strains of the Genus Massilia.</title>
        <authorList>
            <person name="Miess H."/>
            <person name="Frediansyhah A."/>
            <person name="Gross H."/>
        </authorList>
    </citation>
    <scope>NUCLEOTIDE SEQUENCE [LARGE SCALE GENOMIC DNA]</scope>
    <source>
        <strain evidence="3 4">DSM 17472</strain>
    </source>
</reference>
<evidence type="ECO:0000313" key="5">
    <source>
        <dbReference type="Proteomes" id="UP000628442"/>
    </source>
</evidence>
<keyword evidence="4" id="KW-1185">Reference proteome</keyword>
<proteinExistence type="predicted"/>
<organism evidence="2 5">
    <name type="scientific">Pseudoduganella albidiflava</name>
    <dbReference type="NCBI Taxonomy" id="321983"/>
    <lineage>
        <taxon>Bacteria</taxon>
        <taxon>Pseudomonadati</taxon>
        <taxon>Pseudomonadota</taxon>
        <taxon>Betaproteobacteria</taxon>
        <taxon>Burkholderiales</taxon>
        <taxon>Oxalobacteraceae</taxon>
        <taxon>Telluria group</taxon>
        <taxon>Pseudoduganella</taxon>
    </lineage>
</organism>
<dbReference type="OrthoDB" id="9798081at2"/>
<dbReference type="EMBL" id="CP036401">
    <property type="protein sequence ID" value="QBI00035.1"/>
    <property type="molecule type" value="Genomic_DNA"/>
</dbReference>
<reference evidence="2" key="1">
    <citation type="journal article" date="2014" name="Int. J. Syst. Evol. Microbiol.">
        <title>Complete genome sequence of Corynebacterium casei LMG S-19264T (=DSM 44701T), isolated from a smear-ripened cheese.</title>
        <authorList>
            <consortium name="US DOE Joint Genome Institute (JGI-PGF)"/>
            <person name="Walter F."/>
            <person name="Albersmeier A."/>
            <person name="Kalinowski J."/>
            <person name="Ruckert C."/>
        </authorList>
    </citation>
    <scope>NUCLEOTIDE SEQUENCE</scope>
    <source>
        <strain evidence="2">KCTC 12343</strain>
    </source>
</reference>
<evidence type="ECO:0000259" key="1">
    <source>
        <dbReference type="PROSITE" id="PS51186"/>
    </source>
</evidence>
<name>A0A411WTB1_9BURK</name>
<evidence type="ECO:0000313" key="2">
    <source>
        <dbReference type="EMBL" id="GGY63402.1"/>
    </source>
</evidence>
<dbReference type="InterPro" id="IPR016181">
    <property type="entry name" value="Acyl_CoA_acyltransferase"/>
</dbReference>
<reference evidence="2" key="3">
    <citation type="submission" date="2022-12" db="EMBL/GenBank/DDBJ databases">
        <authorList>
            <person name="Sun Q."/>
            <person name="Kim S."/>
        </authorList>
    </citation>
    <scope>NUCLEOTIDE SEQUENCE</scope>
    <source>
        <strain evidence="2">KCTC 12343</strain>
    </source>
</reference>
<sequence length="185" mass="20101">MKILETERLLLRTMREDDAPFYLALVNEPSWLEHIGDKGIRTLDDARAAIVAGPMRLQRLLGYSLYLVERKADGAPLGLCGLILRDTLPGTDIGYALAPAYWGQGYAHEAAAAIVDHARRKLGLRRLFGIASPANAPSIALLEKLGLSFLRSARFPPDLRDTNIYCIDFGAACATGAEAGLPLRG</sequence>
<dbReference type="Proteomes" id="UP000292307">
    <property type="component" value="Chromosome"/>
</dbReference>
<evidence type="ECO:0000313" key="4">
    <source>
        <dbReference type="Proteomes" id="UP000292307"/>
    </source>
</evidence>
<dbReference type="InterPro" id="IPR051531">
    <property type="entry name" value="N-acetyltransferase"/>
</dbReference>
<dbReference type="RefSeq" id="WP_131144182.1">
    <property type="nucleotide sequence ID" value="NZ_BMWV01000017.1"/>
</dbReference>
<dbReference type="PANTHER" id="PTHR43792:SF1">
    <property type="entry name" value="N-ACETYLTRANSFERASE DOMAIN-CONTAINING PROTEIN"/>
    <property type="match status" value="1"/>
</dbReference>
<dbReference type="PANTHER" id="PTHR43792">
    <property type="entry name" value="GNAT FAMILY, PUTATIVE (AFU_ORTHOLOGUE AFUA_3G00765)-RELATED-RELATED"/>
    <property type="match status" value="1"/>
</dbReference>